<comment type="similarity">
    <text evidence="2">Belongs to the bacterial solute-binding protein 8 family.</text>
</comment>
<dbReference type="PROSITE" id="PS50983">
    <property type="entry name" value="FE_B12_PBP"/>
    <property type="match status" value="1"/>
</dbReference>
<evidence type="ECO:0000256" key="2">
    <source>
        <dbReference type="ARBA" id="ARBA00008814"/>
    </source>
</evidence>
<proteinExistence type="inferred from homology"/>
<dbReference type="PANTHER" id="PTHR30532:SF24">
    <property type="entry name" value="FERRIC ENTEROBACTIN-BINDING PERIPLASMIC PROTEIN FEPB"/>
    <property type="match status" value="1"/>
</dbReference>
<dbReference type="EMBL" id="JNFP01000040">
    <property type="protein sequence ID" value="KIA61766.1"/>
    <property type="molecule type" value="Genomic_DNA"/>
</dbReference>
<sequence length="342" mass="36293">MAVMDTIQLSRRRLLATACAAGLGAVVTACTGRSPGDDPAAAGGSWSFTDDRGSTVRTDGIPSRIVAFGGSAGLLADYGLQDRVVGVFGEAVTPTGQASALAGDLDVQKVTVLGTNWGDFNLEKYASLEPDLLITDEYVPDRLWYVPDSSKDKILAINPNVIAVRIARKTLPQLITRYGELATALGADLNAPRPAQAKARFDAAVQAVRDALAQRPGLRVLAASAAPGIFYVSDPRVSADLSYFAELGVDMVVPDNVASDGFFEELSWERTDKYPADLILLDRRAAALSLDALNANPVWRSLPAVRAGQVADWQPVFRFSHAGAAPLLEDLAAAIRRATKVS</sequence>
<feature type="domain" description="Fe/B12 periplasmic-binding" evidence="5">
    <location>
        <begin position="63"/>
        <end position="342"/>
    </location>
</feature>
<dbReference type="InterPro" id="IPR006311">
    <property type="entry name" value="TAT_signal"/>
</dbReference>
<keyword evidence="7" id="KW-1185">Reference proteome</keyword>
<name>A0ABR4Z8Z3_9NOCA</name>
<evidence type="ECO:0000259" key="5">
    <source>
        <dbReference type="PROSITE" id="PS50983"/>
    </source>
</evidence>
<comment type="caution">
    <text evidence="6">The sequence shown here is derived from an EMBL/GenBank/DDBJ whole genome shotgun (WGS) entry which is preliminary data.</text>
</comment>
<dbReference type="SUPFAM" id="SSF53807">
    <property type="entry name" value="Helical backbone' metal receptor"/>
    <property type="match status" value="1"/>
</dbReference>
<keyword evidence="3" id="KW-0813">Transport</keyword>
<dbReference type="PANTHER" id="PTHR30532">
    <property type="entry name" value="IRON III DICITRATE-BINDING PERIPLASMIC PROTEIN"/>
    <property type="match status" value="1"/>
</dbReference>
<dbReference type="InterPro" id="IPR051313">
    <property type="entry name" value="Bact_iron-sidero_bind"/>
</dbReference>
<dbReference type="Gene3D" id="3.40.50.1980">
    <property type="entry name" value="Nitrogenase molybdenum iron protein domain"/>
    <property type="match status" value="2"/>
</dbReference>
<dbReference type="PROSITE" id="PS51318">
    <property type="entry name" value="TAT"/>
    <property type="match status" value="1"/>
</dbReference>
<accession>A0ABR4Z8Z3</accession>
<comment type="subcellular location">
    <subcellularLocation>
        <location evidence="1">Cell envelope</location>
    </subcellularLocation>
</comment>
<evidence type="ECO:0000256" key="3">
    <source>
        <dbReference type="ARBA" id="ARBA00022448"/>
    </source>
</evidence>
<evidence type="ECO:0000256" key="1">
    <source>
        <dbReference type="ARBA" id="ARBA00004196"/>
    </source>
</evidence>
<evidence type="ECO:0000313" key="7">
    <source>
        <dbReference type="Proteomes" id="UP000031364"/>
    </source>
</evidence>
<gene>
    <name evidence="6" type="ORF">FG87_28985</name>
</gene>
<reference evidence="6 7" key="1">
    <citation type="journal article" date="2014" name="Int. J. Syst. Evol. Microbiol.">
        <title>Nocardia vulneris sp. nov., isolated from wounds of human patients in North America.</title>
        <authorList>
            <person name="Lasker B.A."/>
            <person name="Bell M."/>
            <person name="Klenk H.P."/>
            <person name="Sproer C."/>
            <person name="Schumann C."/>
            <person name="Schumann P."/>
            <person name="Brown J.M."/>
        </authorList>
    </citation>
    <scope>NUCLEOTIDE SEQUENCE [LARGE SCALE GENOMIC DNA]</scope>
    <source>
        <strain evidence="6 7">W9851</strain>
    </source>
</reference>
<dbReference type="InterPro" id="IPR002491">
    <property type="entry name" value="ABC_transptr_periplasmic_BD"/>
</dbReference>
<evidence type="ECO:0000313" key="6">
    <source>
        <dbReference type="EMBL" id="KIA61766.1"/>
    </source>
</evidence>
<protein>
    <submittedName>
        <fullName evidence="6">ABC transporter substrate-binding protein</fullName>
    </submittedName>
</protein>
<dbReference type="Proteomes" id="UP000031364">
    <property type="component" value="Unassembled WGS sequence"/>
</dbReference>
<keyword evidence="4" id="KW-0732">Signal</keyword>
<dbReference type="Pfam" id="PF01497">
    <property type="entry name" value="Peripla_BP_2"/>
    <property type="match status" value="1"/>
</dbReference>
<evidence type="ECO:0000256" key="4">
    <source>
        <dbReference type="ARBA" id="ARBA00022729"/>
    </source>
</evidence>
<organism evidence="6 7">
    <name type="scientific">Nocardia vulneris</name>
    <dbReference type="NCBI Taxonomy" id="1141657"/>
    <lineage>
        <taxon>Bacteria</taxon>
        <taxon>Bacillati</taxon>
        <taxon>Actinomycetota</taxon>
        <taxon>Actinomycetes</taxon>
        <taxon>Mycobacteriales</taxon>
        <taxon>Nocardiaceae</taxon>
        <taxon>Nocardia</taxon>
    </lineage>
</organism>